<sequence>MATPKLMPFFILVVFHTMLSSSSGSNSDIFYPSAKGIRAAYFPSFNSFSPSSIDTQYFTHIYYAFLVPEPTTYKLNVTEFDQARIPEFIRALWTKKPAVTTLLSIGGGGSNSTTFALMASTQATREAFIRSTIQVARKYGFQGLDLDWEFPEDAVEMSNLGLLFEQWRKALDNEARVTGKPRLLLTAAVYYAWKFTVYGGPRSYPAAAITKYLDWASPMCFDYHGSWDDFTGMNAALYDSKSNISTHYGIGSWIEAGVPPKKLVMGLPLYGKTWTLKDPKVNGIGAPASGVGPGDGILVYHQIVDFNSRTNATVVFDVESASYYSLSGSTWVGYDGVRSANVKVRFAKSLGLGGYFFWALGQDNGWDISKQDTQYFTHIYYAFLVPEPTTYKLNVTEFDQARIPEFIRALWTKKPAVTTLLSIGGGGSNSTTFALMASTQATREAFIRSTIQVARKYGFQGLDLDWEFPEDAVEMSNLGLLFEQWRKALDNEARVTGKPRLLLTAAVYYAWKFTVYGGPRSYPAAAITKYLDWASPMCYEYHGSWDDFTGMNAALYDSKSNISTHYGIGSWIEAGVPPKKLVMGLPLYGKTWTLKDPKVNGIGAPASGVGPGDGILVYHQIVDFNSRTNATVVFDVESASYYSLSGSTWVGYDGVWSANVKVRFAKSLGLGGYFFWALGQDNGWDISKQG</sequence>
<dbReference type="Pfam" id="PF00704">
    <property type="entry name" value="Glyco_hydro_18"/>
    <property type="match status" value="2"/>
</dbReference>
<dbReference type="Gene3D" id="3.20.20.80">
    <property type="entry name" value="Glycosidases"/>
    <property type="match status" value="2"/>
</dbReference>
<dbReference type="FunFam" id="3.10.50.10:FF:000003">
    <property type="entry name" value="Class V chitinase CHIT5b"/>
    <property type="match status" value="2"/>
</dbReference>
<keyword evidence="2 6" id="KW-0732">Signal</keyword>
<comment type="similarity">
    <text evidence="1">Belongs to the glycosyl hydrolase 18 family. Chitinase class V subfamily.</text>
</comment>
<accession>A0A540MGA3</accession>
<dbReference type="InterPro" id="IPR029070">
    <property type="entry name" value="Chitinase_insertion_sf"/>
</dbReference>
<dbReference type="GO" id="GO:0005576">
    <property type="term" value="C:extracellular region"/>
    <property type="evidence" value="ECO:0007669"/>
    <property type="project" value="TreeGrafter"/>
</dbReference>
<evidence type="ECO:0000256" key="3">
    <source>
        <dbReference type="ARBA" id="ARBA00022801"/>
    </source>
</evidence>
<feature type="domain" description="GH18" evidence="7">
    <location>
        <begin position="36"/>
        <end position="379"/>
    </location>
</feature>
<evidence type="ECO:0000256" key="1">
    <source>
        <dbReference type="ARBA" id="ARBA00008682"/>
    </source>
</evidence>
<dbReference type="CDD" id="cd02879">
    <property type="entry name" value="GH18_plant_chitinase_class_V"/>
    <property type="match status" value="2"/>
</dbReference>
<keyword evidence="3" id="KW-0378">Hydrolase</keyword>
<dbReference type="GO" id="GO:0008061">
    <property type="term" value="F:chitin binding"/>
    <property type="evidence" value="ECO:0007669"/>
    <property type="project" value="InterPro"/>
</dbReference>
<reference evidence="8 9" key="1">
    <citation type="journal article" date="2019" name="G3 (Bethesda)">
        <title>Sequencing of a Wild Apple (Malus baccata) Genome Unravels the Differences Between Cultivated and Wild Apple Species Regarding Disease Resistance and Cold Tolerance.</title>
        <authorList>
            <person name="Chen X."/>
        </authorList>
    </citation>
    <scope>NUCLEOTIDE SEQUENCE [LARGE SCALE GENOMIC DNA]</scope>
    <source>
        <strain evidence="9">cv. Shandingzi</strain>
        <tissue evidence="8">Leaves</tissue>
    </source>
</reference>
<keyword evidence="9" id="KW-1185">Reference proteome</keyword>
<evidence type="ECO:0000313" key="9">
    <source>
        <dbReference type="Proteomes" id="UP000315295"/>
    </source>
</evidence>
<dbReference type="SMART" id="SM00636">
    <property type="entry name" value="Glyco_18"/>
    <property type="match status" value="2"/>
</dbReference>
<dbReference type="Gene3D" id="3.10.50.10">
    <property type="match status" value="2"/>
</dbReference>
<organism evidence="8 9">
    <name type="scientific">Malus baccata</name>
    <name type="common">Siberian crab apple</name>
    <name type="synonym">Pyrus baccata</name>
    <dbReference type="NCBI Taxonomy" id="106549"/>
    <lineage>
        <taxon>Eukaryota</taxon>
        <taxon>Viridiplantae</taxon>
        <taxon>Streptophyta</taxon>
        <taxon>Embryophyta</taxon>
        <taxon>Tracheophyta</taxon>
        <taxon>Spermatophyta</taxon>
        <taxon>Magnoliopsida</taxon>
        <taxon>eudicotyledons</taxon>
        <taxon>Gunneridae</taxon>
        <taxon>Pentapetalae</taxon>
        <taxon>rosids</taxon>
        <taxon>fabids</taxon>
        <taxon>Rosales</taxon>
        <taxon>Rosaceae</taxon>
        <taxon>Amygdaloideae</taxon>
        <taxon>Maleae</taxon>
        <taxon>Malus</taxon>
    </lineage>
</organism>
<dbReference type="InterPro" id="IPR017853">
    <property type="entry name" value="GH"/>
</dbReference>
<dbReference type="InterPro" id="IPR050314">
    <property type="entry name" value="Glycosyl_Hydrlase_18"/>
</dbReference>
<feature type="domain" description="GH18" evidence="7">
    <location>
        <begin position="375"/>
        <end position="690"/>
    </location>
</feature>
<evidence type="ECO:0000259" key="7">
    <source>
        <dbReference type="PROSITE" id="PS51910"/>
    </source>
</evidence>
<dbReference type="PANTHER" id="PTHR11177">
    <property type="entry name" value="CHITINASE"/>
    <property type="match status" value="1"/>
</dbReference>
<dbReference type="SUPFAM" id="SSF54556">
    <property type="entry name" value="Chitinase insertion domain"/>
    <property type="match status" value="2"/>
</dbReference>
<dbReference type="Proteomes" id="UP000315295">
    <property type="component" value="Unassembled WGS sequence"/>
</dbReference>
<dbReference type="GO" id="GO:0004568">
    <property type="term" value="F:chitinase activity"/>
    <property type="evidence" value="ECO:0007669"/>
    <property type="project" value="TreeGrafter"/>
</dbReference>
<dbReference type="InterPro" id="IPR001223">
    <property type="entry name" value="Glyco_hydro18_cat"/>
</dbReference>
<protein>
    <recommendedName>
        <fullName evidence="7">GH18 domain-containing protein</fullName>
    </recommendedName>
</protein>
<evidence type="ECO:0000256" key="4">
    <source>
        <dbReference type="ARBA" id="ARBA00023180"/>
    </source>
</evidence>
<evidence type="ECO:0000313" key="8">
    <source>
        <dbReference type="EMBL" id="TQD97776.1"/>
    </source>
</evidence>
<dbReference type="SUPFAM" id="SSF51445">
    <property type="entry name" value="(Trans)glycosidases"/>
    <property type="match status" value="2"/>
</dbReference>
<dbReference type="EMBL" id="VIEB01000264">
    <property type="protein sequence ID" value="TQD97776.1"/>
    <property type="molecule type" value="Genomic_DNA"/>
</dbReference>
<evidence type="ECO:0000256" key="5">
    <source>
        <dbReference type="ARBA" id="ARBA00023295"/>
    </source>
</evidence>
<dbReference type="PROSITE" id="PS51910">
    <property type="entry name" value="GH18_2"/>
    <property type="match status" value="2"/>
</dbReference>
<dbReference type="STRING" id="106549.A0A540MGA3"/>
<evidence type="ECO:0000256" key="6">
    <source>
        <dbReference type="SAM" id="SignalP"/>
    </source>
</evidence>
<dbReference type="GO" id="GO:0006032">
    <property type="term" value="P:chitin catabolic process"/>
    <property type="evidence" value="ECO:0007669"/>
    <property type="project" value="TreeGrafter"/>
</dbReference>
<keyword evidence="4" id="KW-0325">Glycoprotein</keyword>
<gene>
    <name evidence="8" type="ORF">C1H46_016642</name>
</gene>
<dbReference type="InterPro" id="IPR011583">
    <property type="entry name" value="Chitinase_II/V-like_cat"/>
</dbReference>
<feature type="chain" id="PRO_5022023361" description="GH18 domain-containing protein" evidence="6">
    <location>
        <begin position="25"/>
        <end position="690"/>
    </location>
</feature>
<dbReference type="AlphaFoldDB" id="A0A540MGA3"/>
<dbReference type="GO" id="GO:0005975">
    <property type="term" value="P:carbohydrate metabolic process"/>
    <property type="evidence" value="ECO:0007669"/>
    <property type="project" value="InterPro"/>
</dbReference>
<proteinExistence type="inferred from homology"/>
<comment type="caution">
    <text evidence="8">The sequence shown here is derived from an EMBL/GenBank/DDBJ whole genome shotgun (WGS) entry which is preliminary data.</text>
</comment>
<evidence type="ECO:0000256" key="2">
    <source>
        <dbReference type="ARBA" id="ARBA00022729"/>
    </source>
</evidence>
<name>A0A540MGA3_MALBA</name>
<dbReference type="PANTHER" id="PTHR11177:SF317">
    <property type="entry name" value="CHITINASE 12-RELATED"/>
    <property type="match status" value="1"/>
</dbReference>
<keyword evidence="5" id="KW-0326">Glycosidase</keyword>
<feature type="signal peptide" evidence="6">
    <location>
        <begin position="1"/>
        <end position="24"/>
    </location>
</feature>